<sequence>MAEPVPSASNLTAEAAADNEEEASSQLPKNAEDRKAAAALNSLNANEITQDGAGSSAAGQPSKADQEALGKAMSRLEIASGAGASQKKSDQKKAEEKKGVEVKKKVKVAAEDVNFLVDELDLTKVKATELLKAHDGDAIRAAKAYIAPPSKA</sequence>
<dbReference type="GO" id="GO:0050821">
    <property type="term" value="P:protein stabilization"/>
    <property type="evidence" value="ECO:0007669"/>
    <property type="project" value="TreeGrafter"/>
</dbReference>
<dbReference type="PANTHER" id="PTHR31184">
    <property type="entry name" value="HUNTINGTIN-INTERACTING PROTEIN K FAMILY MEMBER"/>
    <property type="match status" value="1"/>
</dbReference>
<evidence type="ECO:0000256" key="1">
    <source>
        <dbReference type="SAM" id="MobiDB-lite"/>
    </source>
</evidence>
<gene>
    <name evidence="3" type="ORF">GJ744_000573</name>
</gene>
<accession>A0A8H7AAM7</accession>
<dbReference type="OrthoDB" id="285219at2759"/>
<dbReference type="PANTHER" id="PTHR31184:SF2">
    <property type="entry name" value="HUNTINGTIN-INTERACTING PROTEIN K"/>
    <property type="match status" value="1"/>
</dbReference>
<feature type="compositionally biased region" description="Polar residues" evidence="1">
    <location>
        <begin position="47"/>
        <end position="59"/>
    </location>
</feature>
<feature type="region of interest" description="Disordered" evidence="1">
    <location>
        <begin position="1"/>
        <end position="103"/>
    </location>
</feature>
<feature type="domain" description="Nascent polypeptide-associated complex subunit alpha-like UBA" evidence="2">
    <location>
        <begin position="106"/>
        <end position="146"/>
    </location>
</feature>
<protein>
    <recommendedName>
        <fullName evidence="2">Nascent polypeptide-associated complex subunit alpha-like UBA domain-containing protein</fullName>
    </recommendedName>
</protein>
<dbReference type="AlphaFoldDB" id="A0A8H7AAM7"/>
<name>A0A8H7AAM7_9EURO</name>
<dbReference type="InterPro" id="IPR044034">
    <property type="entry name" value="NAC-like_UBA"/>
</dbReference>
<evidence type="ECO:0000313" key="3">
    <source>
        <dbReference type="EMBL" id="KAF7505638.1"/>
    </source>
</evidence>
<dbReference type="GO" id="GO:0043066">
    <property type="term" value="P:negative regulation of apoptotic process"/>
    <property type="evidence" value="ECO:0007669"/>
    <property type="project" value="TreeGrafter"/>
</dbReference>
<dbReference type="InterPro" id="IPR038922">
    <property type="entry name" value="HYPK_UBA"/>
</dbReference>
<dbReference type="Pfam" id="PF19026">
    <property type="entry name" value="UBA_HYPK"/>
    <property type="match status" value="1"/>
</dbReference>
<keyword evidence="4" id="KW-1185">Reference proteome</keyword>
<comment type="caution">
    <text evidence="3">The sequence shown here is derived from an EMBL/GenBank/DDBJ whole genome shotgun (WGS) entry which is preliminary data.</text>
</comment>
<feature type="compositionally biased region" description="Basic and acidic residues" evidence="1">
    <location>
        <begin position="87"/>
        <end position="103"/>
    </location>
</feature>
<evidence type="ECO:0000313" key="4">
    <source>
        <dbReference type="Proteomes" id="UP000606974"/>
    </source>
</evidence>
<dbReference type="EMBL" id="JAACFV010000104">
    <property type="protein sequence ID" value="KAF7505638.1"/>
    <property type="molecule type" value="Genomic_DNA"/>
</dbReference>
<feature type="compositionally biased region" description="Low complexity" evidence="1">
    <location>
        <begin position="37"/>
        <end position="46"/>
    </location>
</feature>
<dbReference type="CDD" id="cd14361">
    <property type="entry name" value="UBA_HYPK"/>
    <property type="match status" value="1"/>
</dbReference>
<dbReference type="InterPro" id="IPR052617">
    <property type="entry name" value="Huntingtin-int_K"/>
</dbReference>
<dbReference type="Proteomes" id="UP000606974">
    <property type="component" value="Unassembled WGS sequence"/>
</dbReference>
<reference evidence="3" key="1">
    <citation type="submission" date="2020-02" db="EMBL/GenBank/DDBJ databases">
        <authorList>
            <person name="Palmer J.M."/>
        </authorList>
    </citation>
    <scope>NUCLEOTIDE SEQUENCE</scope>
    <source>
        <strain evidence="3">EPUS1.4</strain>
        <tissue evidence="3">Thallus</tissue>
    </source>
</reference>
<organism evidence="3 4">
    <name type="scientific">Endocarpon pusillum</name>
    <dbReference type="NCBI Taxonomy" id="364733"/>
    <lineage>
        <taxon>Eukaryota</taxon>
        <taxon>Fungi</taxon>
        <taxon>Dikarya</taxon>
        <taxon>Ascomycota</taxon>
        <taxon>Pezizomycotina</taxon>
        <taxon>Eurotiomycetes</taxon>
        <taxon>Chaetothyriomycetidae</taxon>
        <taxon>Verrucariales</taxon>
        <taxon>Verrucariaceae</taxon>
        <taxon>Endocarpon</taxon>
    </lineage>
</organism>
<proteinExistence type="predicted"/>
<evidence type="ECO:0000259" key="2">
    <source>
        <dbReference type="Pfam" id="PF19026"/>
    </source>
</evidence>